<keyword evidence="1" id="KW-0472">Membrane</keyword>
<evidence type="ECO:0000259" key="2">
    <source>
        <dbReference type="Pfam" id="PF13843"/>
    </source>
</evidence>
<dbReference type="EMBL" id="JBEUOH010000014">
    <property type="protein sequence ID" value="KAL0879645.1"/>
    <property type="molecule type" value="Genomic_DNA"/>
</dbReference>
<dbReference type="PANTHER" id="PTHR46599:SF3">
    <property type="entry name" value="PIGGYBAC TRANSPOSABLE ELEMENT-DERIVED PROTEIN 4"/>
    <property type="match status" value="1"/>
</dbReference>
<dbReference type="Proteomes" id="UP001549920">
    <property type="component" value="Unassembled WGS sequence"/>
</dbReference>
<accession>A0ABR3HSX2</accession>
<reference evidence="3 4" key="1">
    <citation type="submission" date="2024-06" db="EMBL/GenBank/DDBJ databases">
        <title>A chromosome-level genome assembly of beet webworm, Loxostege sticticalis.</title>
        <authorList>
            <person name="Zhang Y."/>
        </authorList>
    </citation>
    <scope>NUCLEOTIDE SEQUENCE [LARGE SCALE GENOMIC DNA]</scope>
    <source>
        <strain evidence="3">AQ026</strain>
        <tissue evidence="3">Whole body</tissue>
    </source>
</reference>
<evidence type="ECO:0000313" key="4">
    <source>
        <dbReference type="Proteomes" id="UP001549920"/>
    </source>
</evidence>
<keyword evidence="1" id="KW-1133">Transmembrane helix</keyword>
<gene>
    <name evidence="3" type="ORF">ABMA27_003360</name>
</gene>
<keyword evidence="4" id="KW-1185">Reference proteome</keyword>
<dbReference type="InterPro" id="IPR029526">
    <property type="entry name" value="PGBD"/>
</dbReference>
<evidence type="ECO:0000256" key="1">
    <source>
        <dbReference type="SAM" id="Phobius"/>
    </source>
</evidence>
<sequence length="270" mass="32203">MSGSGILTFLEKYYFTHRITHMENWYSSPKLFNFLASRSIGACGTVKKTRNEKSKFRTSLKKGQRDVKLTSRIMAVNWHDKKDVYILSTIYTNIINKDEMGLSEKMDRSTGLPVMKPECWYKKLFFHISDLHLLISFHYFKVLREDNTSRFEKYQLSIITQIVLKYCGDRPLPVTARAVDQPKRLLGNAAQHMLALVPNSKKLRCKMCSHLYRRRRETRYLCEICTRRFYPWTRRTIKWLFDFFPCFLLILPCCRVTLFIFYDMFLSLCK</sequence>
<evidence type="ECO:0000313" key="3">
    <source>
        <dbReference type="EMBL" id="KAL0879645.1"/>
    </source>
</evidence>
<feature type="transmembrane region" description="Helical" evidence="1">
    <location>
        <begin position="239"/>
        <end position="262"/>
    </location>
</feature>
<feature type="domain" description="PiggyBac transposable element-derived protein" evidence="2">
    <location>
        <begin position="6"/>
        <end position="96"/>
    </location>
</feature>
<dbReference type="PANTHER" id="PTHR46599">
    <property type="entry name" value="PIGGYBAC TRANSPOSABLE ELEMENT-DERIVED PROTEIN 4"/>
    <property type="match status" value="1"/>
</dbReference>
<dbReference type="Pfam" id="PF13843">
    <property type="entry name" value="DDE_Tnp_1_7"/>
    <property type="match status" value="1"/>
</dbReference>
<organism evidence="3 4">
    <name type="scientific">Loxostege sticticalis</name>
    <name type="common">Beet webworm moth</name>
    <dbReference type="NCBI Taxonomy" id="481309"/>
    <lineage>
        <taxon>Eukaryota</taxon>
        <taxon>Metazoa</taxon>
        <taxon>Ecdysozoa</taxon>
        <taxon>Arthropoda</taxon>
        <taxon>Hexapoda</taxon>
        <taxon>Insecta</taxon>
        <taxon>Pterygota</taxon>
        <taxon>Neoptera</taxon>
        <taxon>Endopterygota</taxon>
        <taxon>Lepidoptera</taxon>
        <taxon>Glossata</taxon>
        <taxon>Ditrysia</taxon>
        <taxon>Pyraloidea</taxon>
        <taxon>Crambidae</taxon>
        <taxon>Pyraustinae</taxon>
        <taxon>Loxostege</taxon>
    </lineage>
</organism>
<name>A0ABR3HSX2_LOXSC</name>
<proteinExistence type="predicted"/>
<protein>
    <recommendedName>
        <fullName evidence="2">PiggyBac transposable element-derived protein domain-containing protein</fullName>
    </recommendedName>
</protein>
<keyword evidence="1" id="KW-0812">Transmembrane</keyword>
<comment type="caution">
    <text evidence="3">The sequence shown here is derived from an EMBL/GenBank/DDBJ whole genome shotgun (WGS) entry which is preliminary data.</text>
</comment>